<gene>
    <name evidence="3" type="ORF">TGAM01_v210453</name>
</gene>
<dbReference type="PANTHER" id="PTHR47706">
    <property type="entry name" value="NMRA-LIKE FAMILY PROTEIN"/>
    <property type="match status" value="1"/>
</dbReference>
<dbReference type="RefSeq" id="XP_018657090.1">
    <property type="nucleotide sequence ID" value="XM_018809688.1"/>
</dbReference>
<dbReference type="EMBL" id="JPDN02000063">
    <property type="protein sequence ID" value="PON20668.1"/>
    <property type="molecule type" value="Genomic_DNA"/>
</dbReference>
<keyword evidence="1" id="KW-0521">NADP</keyword>
<evidence type="ECO:0000313" key="3">
    <source>
        <dbReference type="EMBL" id="PON20668.1"/>
    </source>
</evidence>
<dbReference type="Gene3D" id="3.40.50.720">
    <property type="entry name" value="NAD(P)-binding Rossmann-like Domain"/>
    <property type="match status" value="1"/>
</dbReference>
<keyword evidence="2" id="KW-0560">Oxidoreductase</keyword>
<dbReference type="PANTHER" id="PTHR47706:SF9">
    <property type="entry name" value="NMRA-LIKE DOMAIN-CONTAINING PROTEIN-RELATED"/>
    <property type="match status" value="1"/>
</dbReference>
<dbReference type="InterPro" id="IPR036291">
    <property type="entry name" value="NAD(P)-bd_dom_sf"/>
</dbReference>
<keyword evidence="4" id="KW-1185">Reference proteome</keyword>
<proteinExistence type="predicted"/>
<name>A0A2P4Z8Q5_9HYPO</name>
<comment type="caution">
    <text evidence="3">The sequence shown here is derived from an EMBL/GenBank/DDBJ whole genome shotgun (WGS) entry which is preliminary data.</text>
</comment>
<reference evidence="3 4" key="1">
    <citation type="journal article" date="2016" name="Genome Announc.">
        <title>Draft Whole-Genome Sequence of Trichoderma gamsii T6085, a Promising Biocontrol Agent of Fusarium Head Blight on Wheat.</title>
        <authorList>
            <person name="Baroncelli R."/>
            <person name="Zapparata A."/>
            <person name="Piaggeschi G."/>
            <person name="Sarrocco S."/>
            <person name="Vannacci G."/>
        </authorList>
    </citation>
    <scope>NUCLEOTIDE SEQUENCE [LARGE SCALE GENOMIC DNA]</scope>
    <source>
        <strain evidence="3 4">T6085</strain>
    </source>
</reference>
<dbReference type="GO" id="GO:0016491">
    <property type="term" value="F:oxidoreductase activity"/>
    <property type="evidence" value="ECO:0007669"/>
    <property type="project" value="UniProtKB-KW"/>
</dbReference>
<evidence type="ECO:0000256" key="1">
    <source>
        <dbReference type="ARBA" id="ARBA00022857"/>
    </source>
</evidence>
<accession>A0A2P4Z8Q5</accession>
<dbReference type="STRING" id="398673.A0A2P4Z8Q5"/>
<organism evidence="3 4">
    <name type="scientific">Trichoderma gamsii</name>
    <dbReference type="NCBI Taxonomy" id="398673"/>
    <lineage>
        <taxon>Eukaryota</taxon>
        <taxon>Fungi</taxon>
        <taxon>Dikarya</taxon>
        <taxon>Ascomycota</taxon>
        <taxon>Pezizomycotina</taxon>
        <taxon>Sordariomycetes</taxon>
        <taxon>Hypocreomycetidae</taxon>
        <taxon>Hypocreales</taxon>
        <taxon>Hypocreaceae</taxon>
        <taxon>Trichoderma</taxon>
    </lineage>
</organism>
<protein>
    <submittedName>
        <fullName evidence="3">NmrA-like family protein</fullName>
    </submittedName>
</protein>
<dbReference type="AlphaFoldDB" id="A0A2P4Z8Q5"/>
<dbReference type="GeneID" id="29989771"/>
<dbReference type="Proteomes" id="UP000054821">
    <property type="component" value="Unassembled WGS sequence"/>
</dbReference>
<dbReference type="SUPFAM" id="SSF51735">
    <property type="entry name" value="NAD(P)-binding Rossmann-fold domains"/>
    <property type="match status" value="1"/>
</dbReference>
<evidence type="ECO:0000313" key="4">
    <source>
        <dbReference type="Proteomes" id="UP000054821"/>
    </source>
</evidence>
<evidence type="ECO:0000256" key="2">
    <source>
        <dbReference type="ARBA" id="ARBA00023002"/>
    </source>
</evidence>
<dbReference type="InterPro" id="IPR051609">
    <property type="entry name" value="NmrA/Isoflavone_reductase-like"/>
</dbReference>
<sequence>MTLNAEEVVGTTLSANLPIYRLELTFKSAMVSVLKDQDAVVSLVSRYAVHQQPLTTDVAIEAGVSRFIPSAFGIDSRTVEEGKLSCQIERRIKTQNYLSKKADHYSNFSWTRLGIGLLFDYATNFGLAAKASVAILQRPNETSNQYLSIASFNTTQKETLRILESRTGGSKWTVKHISSVDLEHEGD</sequence>